<evidence type="ECO:0000256" key="2">
    <source>
        <dbReference type="ARBA" id="ARBA00023015"/>
    </source>
</evidence>
<evidence type="ECO:0000256" key="1">
    <source>
        <dbReference type="ARBA" id="ARBA00009437"/>
    </source>
</evidence>
<protein>
    <submittedName>
        <fullName evidence="6">DNA-binding transcriptional LysR family regulator</fullName>
    </submittedName>
</protein>
<comment type="caution">
    <text evidence="6">The sequence shown here is derived from an EMBL/GenBank/DDBJ whole genome shotgun (WGS) entry which is preliminary data.</text>
</comment>
<evidence type="ECO:0000313" key="7">
    <source>
        <dbReference type="Proteomes" id="UP000553442"/>
    </source>
</evidence>
<feature type="domain" description="LysR substrate-binding" evidence="5">
    <location>
        <begin position="3"/>
        <end position="127"/>
    </location>
</feature>
<comment type="similarity">
    <text evidence="1">Belongs to the LysR transcriptional regulatory family.</text>
</comment>
<dbReference type="Pfam" id="PF03466">
    <property type="entry name" value="LysR_substrate"/>
    <property type="match status" value="1"/>
</dbReference>
<evidence type="ECO:0000256" key="3">
    <source>
        <dbReference type="ARBA" id="ARBA00023125"/>
    </source>
</evidence>
<proteinExistence type="inferred from homology"/>
<dbReference type="PANTHER" id="PTHR30118:SF15">
    <property type="entry name" value="TRANSCRIPTIONAL REGULATORY PROTEIN"/>
    <property type="match status" value="1"/>
</dbReference>
<dbReference type="Proteomes" id="UP000553442">
    <property type="component" value="Unassembled WGS sequence"/>
</dbReference>
<dbReference type="PANTHER" id="PTHR30118">
    <property type="entry name" value="HTH-TYPE TRANSCRIPTIONAL REGULATOR LEUO-RELATED"/>
    <property type="match status" value="1"/>
</dbReference>
<sequence length="133" mass="15066">MQRYVCLMRAGHPLAAGDFSMEAFMAATHAVVVAKATGHGIVEEQLARAGIDRPVRLQLPHFAAVPYIISESDLVVTVTDKFAEATRRRFGLAVREHPLPFPEIPINLFWHRRYHRDAGNRWLRGLLFAMFAE</sequence>
<gene>
    <name evidence="6" type="ORF">BDK63_002587</name>
</gene>
<dbReference type="Gene3D" id="3.40.190.10">
    <property type="entry name" value="Periplasmic binding protein-like II"/>
    <property type="match status" value="2"/>
</dbReference>
<keyword evidence="2" id="KW-0805">Transcription regulation</keyword>
<name>A0A7W5PBE0_9GAMM</name>
<dbReference type="InterPro" id="IPR050389">
    <property type="entry name" value="LysR-type_TF"/>
</dbReference>
<dbReference type="AlphaFoldDB" id="A0A7W5PBE0"/>
<dbReference type="GO" id="GO:0003677">
    <property type="term" value="F:DNA binding"/>
    <property type="evidence" value="ECO:0007669"/>
    <property type="project" value="UniProtKB-KW"/>
</dbReference>
<accession>A0A7W5PBE0</accession>
<keyword evidence="4" id="KW-0804">Transcription</keyword>
<reference evidence="6 7" key="1">
    <citation type="submission" date="2020-08" db="EMBL/GenBank/DDBJ databases">
        <title>Genomic Encyclopedia of Archaeal and Bacterial Type Strains, Phase II (KMG-II): from individual species to whole genera.</title>
        <authorList>
            <person name="Goeker M."/>
        </authorList>
    </citation>
    <scope>NUCLEOTIDE SEQUENCE [LARGE SCALE GENOMIC DNA]</scope>
    <source>
        <strain evidence="6 7">5AG</strain>
    </source>
</reference>
<evidence type="ECO:0000256" key="4">
    <source>
        <dbReference type="ARBA" id="ARBA00023163"/>
    </source>
</evidence>
<keyword evidence="3 6" id="KW-0238">DNA-binding</keyword>
<dbReference type="SUPFAM" id="SSF53850">
    <property type="entry name" value="Periplasmic binding protein-like II"/>
    <property type="match status" value="1"/>
</dbReference>
<evidence type="ECO:0000259" key="5">
    <source>
        <dbReference type="Pfam" id="PF03466"/>
    </source>
</evidence>
<keyword evidence="7" id="KW-1185">Reference proteome</keyword>
<evidence type="ECO:0000313" key="6">
    <source>
        <dbReference type="EMBL" id="MBB3331703.1"/>
    </source>
</evidence>
<organism evidence="6 7">
    <name type="scientific">Halomonas campaniensis</name>
    <dbReference type="NCBI Taxonomy" id="213554"/>
    <lineage>
        <taxon>Bacteria</taxon>
        <taxon>Pseudomonadati</taxon>
        <taxon>Pseudomonadota</taxon>
        <taxon>Gammaproteobacteria</taxon>
        <taxon>Oceanospirillales</taxon>
        <taxon>Halomonadaceae</taxon>
        <taxon>Halomonas</taxon>
    </lineage>
</organism>
<dbReference type="EMBL" id="JACHZF010000018">
    <property type="protein sequence ID" value="MBB3331703.1"/>
    <property type="molecule type" value="Genomic_DNA"/>
</dbReference>
<dbReference type="InterPro" id="IPR005119">
    <property type="entry name" value="LysR_subst-bd"/>
</dbReference>